<protein>
    <recommendedName>
        <fullName evidence="3">DUF241 domain protein</fullName>
    </recommendedName>
</protein>
<dbReference type="PANTHER" id="PTHR33070">
    <property type="entry name" value="OS06G0725500 PROTEIN"/>
    <property type="match status" value="1"/>
</dbReference>
<dbReference type="EMBL" id="JBJUIK010000014">
    <property type="protein sequence ID" value="KAL3505468.1"/>
    <property type="molecule type" value="Genomic_DNA"/>
</dbReference>
<accession>A0ABD2YDG9</accession>
<name>A0ABD2YDG9_9GENT</name>
<reference evidence="1 2" key="1">
    <citation type="submission" date="2024-11" db="EMBL/GenBank/DDBJ databases">
        <title>A near-complete genome assembly of Cinchona calisaya.</title>
        <authorList>
            <person name="Lian D.C."/>
            <person name="Zhao X.W."/>
            <person name="Wei L."/>
        </authorList>
    </citation>
    <scope>NUCLEOTIDE SEQUENCE [LARGE SCALE GENOMIC DNA]</scope>
    <source>
        <tissue evidence="1">Nenye</tissue>
    </source>
</reference>
<dbReference type="Pfam" id="PF03087">
    <property type="entry name" value="BPS1"/>
    <property type="match status" value="1"/>
</dbReference>
<gene>
    <name evidence="1" type="ORF">ACH5RR_035309</name>
</gene>
<evidence type="ECO:0000313" key="1">
    <source>
        <dbReference type="EMBL" id="KAL3505468.1"/>
    </source>
</evidence>
<evidence type="ECO:0008006" key="3">
    <source>
        <dbReference type="Google" id="ProtNLM"/>
    </source>
</evidence>
<dbReference type="Proteomes" id="UP001630127">
    <property type="component" value="Unassembled WGS sequence"/>
</dbReference>
<comment type="caution">
    <text evidence="1">The sequence shown here is derived from an EMBL/GenBank/DDBJ whole genome shotgun (WGS) entry which is preliminary data.</text>
</comment>
<keyword evidence="2" id="KW-1185">Reference proteome</keyword>
<dbReference type="AlphaFoldDB" id="A0ABD2YDG9"/>
<dbReference type="PANTHER" id="PTHR33070:SF120">
    <property type="entry name" value="EXPRESSED PROTEIN"/>
    <property type="match status" value="1"/>
</dbReference>
<evidence type="ECO:0000313" key="2">
    <source>
        <dbReference type="Proteomes" id="UP001630127"/>
    </source>
</evidence>
<sequence length="289" mass="32808">MAKIMSHARSISLPTSSHPLFASAEEHLQRLESSKGASSSSPHASACKKLDGLKNLYEYLDDVLQLPLSQKVLSHEICGKWDEEVLDGSLRLLDICGAVREIYSQMREIVQTLESSLRRKRGGDYLVNEIGSYLVSKKQLNKMICKCYKELKRAEKKCEKRKDSDRDPLVKLIKEVQETSFSILDSTLSFISQSKAAGSQQRSWSLVSKFIQQKGSSYEGDSDIEKIDVELHLLNNKKSNKASYLLETQNPLKRLEAFETSIQELAEVLEIMFRLLLKTRVSLLNILNH</sequence>
<proteinExistence type="predicted"/>
<dbReference type="InterPro" id="IPR004320">
    <property type="entry name" value="BPS1_pln"/>
</dbReference>
<organism evidence="1 2">
    <name type="scientific">Cinchona calisaya</name>
    <dbReference type="NCBI Taxonomy" id="153742"/>
    <lineage>
        <taxon>Eukaryota</taxon>
        <taxon>Viridiplantae</taxon>
        <taxon>Streptophyta</taxon>
        <taxon>Embryophyta</taxon>
        <taxon>Tracheophyta</taxon>
        <taxon>Spermatophyta</taxon>
        <taxon>Magnoliopsida</taxon>
        <taxon>eudicotyledons</taxon>
        <taxon>Gunneridae</taxon>
        <taxon>Pentapetalae</taxon>
        <taxon>asterids</taxon>
        <taxon>lamiids</taxon>
        <taxon>Gentianales</taxon>
        <taxon>Rubiaceae</taxon>
        <taxon>Cinchonoideae</taxon>
        <taxon>Cinchoneae</taxon>
        <taxon>Cinchona</taxon>
    </lineage>
</organism>